<keyword evidence="3" id="KW-0238">DNA-binding</keyword>
<keyword evidence="1" id="KW-0678">Repressor</keyword>
<proteinExistence type="predicted"/>
<evidence type="ECO:0000256" key="3">
    <source>
        <dbReference type="ARBA" id="ARBA00023125"/>
    </source>
</evidence>
<dbReference type="CDD" id="cd06124">
    <property type="entry name" value="cupin_NimR-like_N"/>
    <property type="match status" value="1"/>
</dbReference>
<evidence type="ECO:0000256" key="1">
    <source>
        <dbReference type="ARBA" id="ARBA00022491"/>
    </source>
</evidence>
<dbReference type="AlphaFoldDB" id="A0A4R7C119"/>
<dbReference type="EMBL" id="SNZR01000013">
    <property type="protein sequence ID" value="TDR90076.1"/>
    <property type="molecule type" value="Genomic_DNA"/>
</dbReference>
<evidence type="ECO:0000256" key="5">
    <source>
        <dbReference type="ARBA" id="ARBA00023163"/>
    </source>
</evidence>
<keyword evidence="8" id="KW-1185">Reference proteome</keyword>
<dbReference type="Gene3D" id="1.10.10.60">
    <property type="entry name" value="Homeodomain-like"/>
    <property type="match status" value="1"/>
</dbReference>
<dbReference type="InterPro" id="IPR014710">
    <property type="entry name" value="RmlC-like_jellyroll"/>
</dbReference>
<comment type="caution">
    <text evidence="7">The sequence shown here is derived from an EMBL/GenBank/DDBJ whole genome shotgun (WGS) entry which is preliminary data.</text>
</comment>
<dbReference type="GO" id="GO:0043565">
    <property type="term" value="F:sequence-specific DNA binding"/>
    <property type="evidence" value="ECO:0007669"/>
    <property type="project" value="InterPro"/>
</dbReference>
<dbReference type="InterPro" id="IPR011051">
    <property type="entry name" value="RmlC_Cupin_sf"/>
</dbReference>
<dbReference type="Pfam" id="PF12833">
    <property type="entry name" value="HTH_18"/>
    <property type="match status" value="1"/>
</dbReference>
<evidence type="ECO:0000259" key="6">
    <source>
        <dbReference type="PROSITE" id="PS01124"/>
    </source>
</evidence>
<protein>
    <submittedName>
        <fullName evidence="7">AraC family transcriptional regulator</fullName>
    </submittedName>
</protein>
<dbReference type="PROSITE" id="PS01124">
    <property type="entry name" value="HTH_ARAC_FAMILY_2"/>
    <property type="match status" value="1"/>
</dbReference>
<dbReference type="SUPFAM" id="SSF46689">
    <property type="entry name" value="Homeodomain-like"/>
    <property type="match status" value="1"/>
</dbReference>
<dbReference type="Proteomes" id="UP000295122">
    <property type="component" value="Unassembled WGS sequence"/>
</dbReference>
<evidence type="ECO:0000313" key="7">
    <source>
        <dbReference type="EMBL" id="TDR90076.1"/>
    </source>
</evidence>
<dbReference type="InterPro" id="IPR018062">
    <property type="entry name" value="HTH_AraC-typ_CS"/>
</dbReference>
<dbReference type="OrthoDB" id="9804543at2"/>
<dbReference type="Gene3D" id="2.60.120.10">
    <property type="entry name" value="Jelly Rolls"/>
    <property type="match status" value="1"/>
</dbReference>
<dbReference type="PRINTS" id="PR00032">
    <property type="entry name" value="HTHARAC"/>
</dbReference>
<dbReference type="GO" id="GO:0003700">
    <property type="term" value="F:DNA-binding transcription factor activity"/>
    <property type="evidence" value="ECO:0007669"/>
    <property type="project" value="InterPro"/>
</dbReference>
<dbReference type="FunFam" id="1.10.10.60:FF:000132">
    <property type="entry name" value="AraC family transcriptional regulator"/>
    <property type="match status" value="1"/>
</dbReference>
<keyword evidence="2" id="KW-0805">Transcription regulation</keyword>
<evidence type="ECO:0000256" key="2">
    <source>
        <dbReference type="ARBA" id="ARBA00023015"/>
    </source>
</evidence>
<dbReference type="PANTHER" id="PTHR11019">
    <property type="entry name" value="HTH-TYPE TRANSCRIPTIONAL REGULATOR NIMR"/>
    <property type="match status" value="1"/>
</dbReference>
<feature type="domain" description="HTH araC/xylS-type" evidence="6">
    <location>
        <begin position="162"/>
        <end position="259"/>
    </location>
</feature>
<dbReference type="InterPro" id="IPR018060">
    <property type="entry name" value="HTH_AraC"/>
</dbReference>
<dbReference type="PROSITE" id="PS00041">
    <property type="entry name" value="HTH_ARAC_FAMILY_1"/>
    <property type="match status" value="1"/>
</dbReference>
<gene>
    <name evidence="7" type="ORF">EV668_2915</name>
</gene>
<organism evidence="7 8">
    <name type="scientific">Enterovirga rhinocerotis</name>
    <dbReference type="NCBI Taxonomy" id="1339210"/>
    <lineage>
        <taxon>Bacteria</taxon>
        <taxon>Pseudomonadati</taxon>
        <taxon>Pseudomonadota</taxon>
        <taxon>Alphaproteobacteria</taxon>
        <taxon>Hyphomicrobiales</taxon>
        <taxon>Methylobacteriaceae</taxon>
        <taxon>Enterovirga</taxon>
    </lineage>
</organism>
<reference evidence="7 8" key="1">
    <citation type="submission" date="2019-03" db="EMBL/GenBank/DDBJ databases">
        <title>Genomic Encyclopedia of Type Strains, Phase IV (KMG-IV): sequencing the most valuable type-strain genomes for metagenomic binning, comparative biology and taxonomic classification.</title>
        <authorList>
            <person name="Goeker M."/>
        </authorList>
    </citation>
    <scope>NUCLEOTIDE SEQUENCE [LARGE SCALE GENOMIC DNA]</scope>
    <source>
        <strain evidence="7 8">DSM 25903</strain>
    </source>
</reference>
<keyword evidence="5" id="KW-0804">Transcription</keyword>
<dbReference type="InterPro" id="IPR009057">
    <property type="entry name" value="Homeodomain-like_sf"/>
</dbReference>
<sequence length="267" mass="29574">MGPEAAARYAGRIQSVPRPVAAMAACYPASTTSTRHAHRRGQFVLQIAAVTSMTTDHGGFVIPPGHGFWIPPGIVHQSRSWGDAEIQTLYIDQDSVPDYPRKCRLIRASPLLQALMDEVTCMPLLYDEEARDGRIVDLLLGEIGRMPEVSLHVPIPADPRLARVCEAVLADTSSCMTLDDWAAHGGMSRRTFTRLFRRETGQSFSAWRQRVRLLEALARLGTGEPVTSVALDIGYDSPSAFTAMFRRELGDAPKRYLRWSDPSVVVR</sequence>
<dbReference type="Pfam" id="PF02311">
    <property type="entry name" value="AraC_binding"/>
    <property type="match status" value="1"/>
</dbReference>
<dbReference type="SMART" id="SM00342">
    <property type="entry name" value="HTH_ARAC"/>
    <property type="match status" value="1"/>
</dbReference>
<evidence type="ECO:0000313" key="8">
    <source>
        <dbReference type="Proteomes" id="UP000295122"/>
    </source>
</evidence>
<dbReference type="SUPFAM" id="SSF51182">
    <property type="entry name" value="RmlC-like cupins"/>
    <property type="match status" value="1"/>
</dbReference>
<dbReference type="InterPro" id="IPR003313">
    <property type="entry name" value="AraC-bd"/>
</dbReference>
<accession>A0A4R7C119</accession>
<dbReference type="InterPro" id="IPR020449">
    <property type="entry name" value="Tscrpt_reg_AraC-type_HTH"/>
</dbReference>
<dbReference type="PANTHER" id="PTHR11019:SF159">
    <property type="entry name" value="TRANSCRIPTIONAL REGULATOR-RELATED"/>
    <property type="match status" value="1"/>
</dbReference>
<name>A0A4R7C119_9HYPH</name>
<keyword evidence="4" id="KW-0010">Activator</keyword>
<evidence type="ECO:0000256" key="4">
    <source>
        <dbReference type="ARBA" id="ARBA00023159"/>
    </source>
</evidence>